<dbReference type="Proteomes" id="UP000006174">
    <property type="component" value="Unassembled WGS sequence"/>
</dbReference>
<proteinExistence type="predicted"/>
<dbReference type="HOGENOM" id="CLU_2110761_0_0_1"/>
<keyword evidence="3" id="KW-1185">Reference proteome</keyword>
<name>I2G507_USTHO</name>
<dbReference type="AlphaFoldDB" id="I2G507"/>
<reference evidence="2 3" key="1">
    <citation type="journal article" date="2012" name="Plant Cell">
        <title>Genome comparison of barley and maize smut fungi reveals targeted loss of RNA silencing components and species-specific presence of transposable elements.</title>
        <authorList>
            <person name="Laurie J.D."/>
            <person name="Ali S."/>
            <person name="Linning R."/>
            <person name="Mannhaupt G."/>
            <person name="Wong P."/>
            <person name="Gueldener U."/>
            <person name="Muensterkoetter M."/>
            <person name="Moore R."/>
            <person name="Kahmann R."/>
            <person name="Bakkeren G."/>
            <person name="Schirawski J."/>
        </authorList>
    </citation>
    <scope>NUCLEOTIDE SEQUENCE [LARGE SCALE GENOMIC DNA]</scope>
    <source>
        <strain evidence="3">Uh4875-4</strain>
    </source>
</reference>
<protein>
    <submittedName>
        <fullName evidence="2">Uncharacterized protein</fullName>
    </submittedName>
</protein>
<accession>I2G507</accession>
<sequence length="115" mass="12822">MIRVAPQFIILQLAHKLSREFEVSHSERSAQKTLDRHSNARCARNAKSVESRASDQFYEPIRPISQVASRKDATDALGLMRLHETEGTVVGGSSPLLMANRDLREELIATDHVGV</sequence>
<evidence type="ECO:0000256" key="1">
    <source>
        <dbReference type="SAM" id="MobiDB-lite"/>
    </source>
</evidence>
<feature type="compositionally biased region" description="Basic and acidic residues" evidence="1">
    <location>
        <begin position="24"/>
        <end position="38"/>
    </location>
</feature>
<comment type="caution">
    <text evidence="2">The sequence shown here is derived from an EMBL/GenBank/DDBJ whole genome shotgun (WGS) entry which is preliminary data.</text>
</comment>
<organism evidence="2 3">
    <name type="scientific">Ustilago hordei</name>
    <name type="common">Barley covered smut fungus</name>
    <dbReference type="NCBI Taxonomy" id="120017"/>
    <lineage>
        <taxon>Eukaryota</taxon>
        <taxon>Fungi</taxon>
        <taxon>Dikarya</taxon>
        <taxon>Basidiomycota</taxon>
        <taxon>Ustilaginomycotina</taxon>
        <taxon>Ustilaginomycetes</taxon>
        <taxon>Ustilaginales</taxon>
        <taxon>Ustilaginaceae</taxon>
        <taxon>Ustilago</taxon>
    </lineage>
</organism>
<feature type="region of interest" description="Disordered" evidence="1">
    <location>
        <begin position="24"/>
        <end position="54"/>
    </location>
</feature>
<gene>
    <name evidence="2" type="ORF">UHOR_00775</name>
</gene>
<evidence type="ECO:0000313" key="3">
    <source>
        <dbReference type="Proteomes" id="UP000006174"/>
    </source>
</evidence>
<dbReference type="EMBL" id="CAGI01000190">
    <property type="protein sequence ID" value="CCF54250.1"/>
    <property type="molecule type" value="Genomic_DNA"/>
</dbReference>
<evidence type="ECO:0000313" key="2">
    <source>
        <dbReference type="EMBL" id="CCF54250.1"/>
    </source>
</evidence>